<dbReference type="Pfam" id="PF00293">
    <property type="entry name" value="NUDIX"/>
    <property type="match status" value="1"/>
</dbReference>
<proteinExistence type="predicted"/>
<dbReference type="EMBL" id="VLLA01000001">
    <property type="protein sequence ID" value="TWI76427.1"/>
    <property type="molecule type" value="Genomic_DNA"/>
</dbReference>
<protein>
    <submittedName>
        <fullName evidence="4">Putative (Di)nucleoside polyphosphate hydrolase</fullName>
    </submittedName>
</protein>
<gene>
    <name evidence="4" type="ORF">IQ16_00667</name>
</gene>
<dbReference type="PANTHER" id="PTHR11839:SF22">
    <property type="entry name" value="NUDIX HYDROLASE 26, CHLOROPLASTIC"/>
    <property type="match status" value="1"/>
</dbReference>
<comment type="caution">
    <text evidence="4">The sequence shown here is derived from an EMBL/GenBank/DDBJ whole genome shotgun (WGS) entry which is preliminary data.</text>
</comment>
<dbReference type="AlphaFoldDB" id="A0A562S577"/>
<feature type="domain" description="Nudix hydrolase" evidence="3">
    <location>
        <begin position="24"/>
        <end position="177"/>
    </location>
</feature>
<dbReference type="InterPro" id="IPR020476">
    <property type="entry name" value="Nudix_hydrolase"/>
</dbReference>
<evidence type="ECO:0000256" key="2">
    <source>
        <dbReference type="ARBA" id="ARBA00022801"/>
    </source>
</evidence>
<keyword evidence="2 4" id="KW-0378">Hydrolase</keyword>
<dbReference type="InterPro" id="IPR022927">
    <property type="entry name" value="RppH"/>
</dbReference>
<dbReference type="InterPro" id="IPR015797">
    <property type="entry name" value="NUDIX_hydrolase-like_dom_sf"/>
</dbReference>
<dbReference type="CDD" id="cd03671">
    <property type="entry name" value="NUDIX_Ap4A_hydrolase_plant_like"/>
    <property type="match status" value="1"/>
</dbReference>
<evidence type="ECO:0000313" key="5">
    <source>
        <dbReference type="Proteomes" id="UP000316291"/>
    </source>
</evidence>
<dbReference type="PRINTS" id="PR00502">
    <property type="entry name" value="NUDIXFAMILY"/>
</dbReference>
<accession>A0A562S577</accession>
<dbReference type="InterPro" id="IPR000086">
    <property type="entry name" value="NUDIX_hydrolase_dom"/>
</dbReference>
<evidence type="ECO:0000259" key="3">
    <source>
        <dbReference type="PROSITE" id="PS51462"/>
    </source>
</evidence>
<dbReference type="GO" id="GO:0019693">
    <property type="term" value="P:ribose phosphate metabolic process"/>
    <property type="evidence" value="ECO:0007669"/>
    <property type="project" value="TreeGrafter"/>
</dbReference>
<dbReference type="SUPFAM" id="SSF55811">
    <property type="entry name" value="Nudix"/>
    <property type="match status" value="1"/>
</dbReference>
<dbReference type="GO" id="GO:0008893">
    <property type="term" value="F:guanosine-3',5'-bis(diphosphate) 3'-diphosphatase activity"/>
    <property type="evidence" value="ECO:0007669"/>
    <property type="project" value="TreeGrafter"/>
</dbReference>
<dbReference type="GO" id="GO:0034432">
    <property type="term" value="F:bis(5'-adenosyl)-pentaphosphatase activity"/>
    <property type="evidence" value="ECO:0007669"/>
    <property type="project" value="TreeGrafter"/>
</dbReference>
<reference evidence="4 5" key="1">
    <citation type="journal article" date="2015" name="Stand. Genomic Sci.">
        <title>Genomic Encyclopedia of Bacterial and Archaeal Type Strains, Phase III: the genomes of soil and plant-associated and newly described type strains.</title>
        <authorList>
            <person name="Whitman W.B."/>
            <person name="Woyke T."/>
            <person name="Klenk H.P."/>
            <person name="Zhou Y."/>
            <person name="Lilburn T.G."/>
            <person name="Beck B.J."/>
            <person name="De Vos P."/>
            <person name="Vandamme P."/>
            <person name="Eisen J.A."/>
            <person name="Garrity G."/>
            <person name="Hugenholtz P."/>
            <person name="Kyrpides N.C."/>
        </authorList>
    </citation>
    <scope>NUCLEOTIDE SEQUENCE [LARGE SCALE GENOMIC DNA]</scope>
    <source>
        <strain evidence="4 5">CGMCC 1.10948</strain>
    </source>
</reference>
<dbReference type="PANTHER" id="PTHR11839">
    <property type="entry name" value="UDP/ADP-SUGAR PYROPHOSPHATASE"/>
    <property type="match status" value="1"/>
</dbReference>
<name>A0A562S577_9BRAD</name>
<sequence>MDSGLALRAPRNDDRRLRVTNEKPYRPNVGIALFNADGRVLIGHRFKGDGPEIILPGLDWQMPQGGVDEGENLRDAATRELWEETSVVSADYLGETDWFTYEFPPYDGPQTHRLAKFRGQRQKWFALRFTGRDDEIDPLTPRNGQPAEFDAWRWERLDRVVDLVVPFRRDVYRAVAREFAAFGN</sequence>
<dbReference type="PROSITE" id="PS51462">
    <property type="entry name" value="NUDIX"/>
    <property type="match status" value="1"/>
</dbReference>
<evidence type="ECO:0000256" key="1">
    <source>
        <dbReference type="ARBA" id="ARBA00001936"/>
    </source>
</evidence>
<dbReference type="Gene3D" id="3.90.79.10">
    <property type="entry name" value="Nucleoside Triphosphate Pyrophosphohydrolase"/>
    <property type="match status" value="1"/>
</dbReference>
<organism evidence="4 5">
    <name type="scientific">Bradyrhizobium huanghuaihaiense</name>
    <dbReference type="NCBI Taxonomy" id="990078"/>
    <lineage>
        <taxon>Bacteria</taxon>
        <taxon>Pseudomonadati</taxon>
        <taxon>Pseudomonadota</taxon>
        <taxon>Alphaproteobacteria</taxon>
        <taxon>Hyphomicrobiales</taxon>
        <taxon>Nitrobacteraceae</taxon>
        <taxon>Bradyrhizobium</taxon>
    </lineage>
</organism>
<comment type="cofactor">
    <cofactor evidence="1">
        <name>Mn(2+)</name>
        <dbReference type="ChEBI" id="CHEBI:29035"/>
    </cofactor>
</comment>
<evidence type="ECO:0000313" key="4">
    <source>
        <dbReference type="EMBL" id="TWI76427.1"/>
    </source>
</evidence>
<dbReference type="Proteomes" id="UP000316291">
    <property type="component" value="Unassembled WGS sequence"/>
</dbReference>
<dbReference type="GO" id="GO:0006753">
    <property type="term" value="P:nucleoside phosphate metabolic process"/>
    <property type="evidence" value="ECO:0007669"/>
    <property type="project" value="TreeGrafter"/>
</dbReference>
<keyword evidence="5" id="KW-1185">Reference proteome</keyword>
<dbReference type="NCBIfam" id="NF001938">
    <property type="entry name" value="PRK00714.1-5"/>
    <property type="match status" value="1"/>
</dbReference>